<reference evidence="1" key="1">
    <citation type="journal article" date="2021" name="Proc. Natl. Acad. Sci. U.S.A.">
        <title>A Catalog of Tens of Thousands of Viruses from Human Metagenomes Reveals Hidden Associations with Chronic Diseases.</title>
        <authorList>
            <person name="Tisza M.J."/>
            <person name="Buck C.B."/>
        </authorList>
    </citation>
    <scope>NUCLEOTIDE SEQUENCE</scope>
    <source>
        <strain evidence="1">CtyU16</strain>
    </source>
</reference>
<evidence type="ECO:0000313" key="1">
    <source>
        <dbReference type="EMBL" id="DAF64817.1"/>
    </source>
</evidence>
<name>A0A8S5TNW3_9CAUD</name>
<dbReference type="EMBL" id="BK032868">
    <property type="protein sequence ID" value="DAF64817.1"/>
    <property type="molecule type" value="Genomic_DNA"/>
</dbReference>
<organism evidence="1">
    <name type="scientific">Siphoviridae sp. ctyU16</name>
    <dbReference type="NCBI Taxonomy" id="2827976"/>
    <lineage>
        <taxon>Viruses</taxon>
        <taxon>Duplodnaviria</taxon>
        <taxon>Heunggongvirae</taxon>
        <taxon>Uroviricota</taxon>
        <taxon>Caudoviricetes</taxon>
    </lineage>
</organism>
<sequence>MTTKKENDEQPITDISIYVAALSSTYRQLRHQQKLLTSSLPPR</sequence>
<proteinExistence type="predicted"/>
<protein>
    <submittedName>
        <fullName evidence="1">Uncharacterized protein</fullName>
    </submittedName>
</protein>
<accession>A0A8S5TNW3</accession>